<dbReference type="Proteomes" id="UP001286313">
    <property type="component" value="Unassembled WGS sequence"/>
</dbReference>
<sequence length="68" mass="7446">MVVCGARWTHLTPGVAIPSPVFTFSHLLKPFISPNTVSPRLMKSFPTPHHLPTPHEVFPNPTPSPHAS</sequence>
<proteinExistence type="predicted"/>
<accession>A0AAE1L5Z2</accession>
<evidence type="ECO:0000256" key="1">
    <source>
        <dbReference type="SAM" id="MobiDB-lite"/>
    </source>
</evidence>
<comment type="caution">
    <text evidence="2">The sequence shown here is derived from an EMBL/GenBank/DDBJ whole genome shotgun (WGS) entry which is preliminary data.</text>
</comment>
<gene>
    <name evidence="2" type="ORF">Pcinc_001448</name>
</gene>
<dbReference type="AlphaFoldDB" id="A0AAE1L5Z2"/>
<reference evidence="2" key="1">
    <citation type="submission" date="2023-10" db="EMBL/GenBank/DDBJ databases">
        <title>Genome assemblies of two species of porcelain crab, Petrolisthes cinctipes and Petrolisthes manimaculis (Anomura: Porcellanidae).</title>
        <authorList>
            <person name="Angst P."/>
        </authorList>
    </citation>
    <scope>NUCLEOTIDE SEQUENCE</scope>
    <source>
        <strain evidence="2">PB745_01</strain>
        <tissue evidence="2">Gill</tissue>
    </source>
</reference>
<organism evidence="2 3">
    <name type="scientific">Petrolisthes cinctipes</name>
    <name type="common">Flat porcelain crab</name>
    <dbReference type="NCBI Taxonomy" id="88211"/>
    <lineage>
        <taxon>Eukaryota</taxon>
        <taxon>Metazoa</taxon>
        <taxon>Ecdysozoa</taxon>
        <taxon>Arthropoda</taxon>
        <taxon>Crustacea</taxon>
        <taxon>Multicrustacea</taxon>
        <taxon>Malacostraca</taxon>
        <taxon>Eumalacostraca</taxon>
        <taxon>Eucarida</taxon>
        <taxon>Decapoda</taxon>
        <taxon>Pleocyemata</taxon>
        <taxon>Anomura</taxon>
        <taxon>Galatheoidea</taxon>
        <taxon>Porcellanidae</taxon>
        <taxon>Petrolisthes</taxon>
    </lineage>
</organism>
<evidence type="ECO:0000313" key="2">
    <source>
        <dbReference type="EMBL" id="KAK3894805.1"/>
    </source>
</evidence>
<protein>
    <submittedName>
        <fullName evidence="2">Uncharacterized protein</fullName>
    </submittedName>
</protein>
<dbReference type="EMBL" id="JAWQEG010000090">
    <property type="protein sequence ID" value="KAK3894805.1"/>
    <property type="molecule type" value="Genomic_DNA"/>
</dbReference>
<name>A0AAE1L5Z2_PETCI</name>
<evidence type="ECO:0000313" key="3">
    <source>
        <dbReference type="Proteomes" id="UP001286313"/>
    </source>
</evidence>
<keyword evidence="3" id="KW-1185">Reference proteome</keyword>
<feature type="region of interest" description="Disordered" evidence="1">
    <location>
        <begin position="43"/>
        <end position="68"/>
    </location>
</feature>